<dbReference type="AlphaFoldDB" id="A0A427A0W7"/>
<dbReference type="Proteomes" id="UP000287651">
    <property type="component" value="Unassembled WGS sequence"/>
</dbReference>
<dbReference type="EMBL" id="AMZH03004191">
    <property type="protein sequence ID" value="RRT69897.1"/>
    <property type="molecule type" value="Genomic_DNA"/>
</dbReference>
<evidence type="ECO:0000313" key="1">
    <source>
        <dbReference type="EMBL" id="RRT69897.1"/>
    </source>
</evidence>
<protein>
    <submittedName>
        <fullName evidence="1">Uncharacterized protein</fullName>
    </submittedName>
</protein>
<sequence length="51" mass="6340">MLYAYSLSHVDDKLRSFQSYLRWMCVDQSNTYNTIIFWFYFLTHRAYDMVV</sequence>
<organism evidence="1 2">
    <name type="scientific">Ensete ventricosum</name>
    <name type="common">Abyssinian banana</name>
    <name type="synonym">Musa ensete</name>
    <dbReference type="NCBI Taxonomy" id="4639"/>
    <lineage>
        <taxon>Eukaryota</taxon>
        <taxon>Viridiplantae</taxon>
        <taxon>Streptophyta</taxon>
        <taxon>Embryophyta</taxon>
        <taxon>Tracheophyta</taxon>
        <taxon>Spermatophyta</taxon>
        <taxon>Magnoliopsida</taxon>
        <taxon>Liliopsida</taxon>
        <taxon>Zingiberales</taxon>
        <taxon>Musaceae</taxon>
        <taxon>Ensete</taxon>
    </lineage>
</organism>
<reference evidence="1 2" key="1">
    <citation type="journal article" date="2014" name="Agronomy (Basel)">
        <title>A Draft Genome Sequence for Ensete ventricosum, the Drought-Tolerant Tree Against Hunger.</title>
        <authorList>
            <person name="Harrison J."/>
            <person name="Moore K.A."/>
            <person name="Paszkiewicz K."/>
            <person name="Jones T."/>
            <person name="Grant M."/>
            <person name="Ambacheew D."/>
            <person name="Muzemil S."/>
            <person name="Studholme D.J."/>
        </authorList>
    </citation>
    <scope>NUCLEOTIDE SEQUENCE [LARGE SCALE GENOMIC DNA]</scope>
</reference>
<name>A0A427A0W7_ENSVE</name>
<evidence type="ECO:0000313" key="2">
    <source>
        <dbReference type="Proteomes" id="UP000287651"/>
    </source>
</evidence>
<gene>
    <name evidence="1" type="ORF">B296_00021658</name>
</gene>
<proteinExistence type="predicted"/>
<comment type="caution">
    <text evidence="1">The sequence shown here is derived from an EMBL/GenBank/DDBJ whole genome shotgun (WGS) entry which is preliminary data.</text>
</comment>
<accession>A0A427A0W7</accession>